<dbReference type="Gene3D" id="2.40.420.20">
    <property type="match status" value="1"/>
</dbReference>
<dbReference type="GO" id="GO:0005886">
    <property type="term" value="C:plasma membrane"/>
    <property type="evidence" value="ECO:0007669"/>
    <property type="project" value="TreeGrafter"/>
</dbReference>
<feature type="domain" description="Multidrug resistance protein MdtA-like barrel-sandwich hybrid" evidence="5">
    <location>
        <begin position="64"/>
        <end position="207"/>
    </location>
</feature>
<dbReference type="OrthoDB" id="9800613at2"/>
<dbReference type="Gene3D" id="2.40.30.170">
    <property type="match status" value="1"/>
</dbReference>
<evidence type="ECO:0000259" key="4">
    <source>
        <dbReference type="Pfam" id="PF25876"/>
    </source>
</evidence>
<gene>
    <name evidence="8" type="ORF">E8M01_17855</name>
</gene>
<feature type="domain" description="Multidrug resistance protein MdtA-like alpha-helical hairpin" evidence="4">
    <location>
        <begin position="106"/>
        <end position="174"/>
    </location>
</feature>
<dbReference type="Gene3D" id="2.40.50.100">
    <property type="match status" value="1"/>
</dbReference>
<dbReference type="GO" id="GO:0030313">
    <property type="term" value="C:cell envelope"/>
    <property type="evidence" value="ECO:0007669"/>
    <property type="project" value="UniProtKB-SubCell"/>
</dbReference>
<dbReference type="Pfam" id="PF25944">
    <property type="entry name" value="Beta-barrel_RND"/>
    <property type="match status" value="1"/>
</dbReference>
<feature type="coiled-coil region" evidence="3">
    <location>
        <begin position="105"/>
        <end position="135"/>
    </location>
</feature>
<dbReference type="KEGG" id="pstg:E8M01_17855"/>
<accession>A0A4D7BD54</accession>
<dbReference type="GO" id="GO:0046677">
    <property type="term" value="P:response to antibiotic"/>
    <property type="evidence" value="ECO:0007669"/>
    <property type="project" value="TreeGrafter"/>
</dbReference>
<dbReference type="EMBL" id="CP039690">
    <property type="protein sequence ID" value="QCI65912.1"/>
    <property type="molecule type" value="Genomic_DNA"/>
</dbReference>
<evidence type="ECO:0000256" key="1">
    <source>
        <dbReference type="ARBA" id="ARBA00004196"/>
    </source>
</evidence>
<dbReference type="Proteomes" id="UP000298781">
    <property type="component" value="Chromosome"/>
</dbReference>
<name>A0A4D7BD54_9HYPH</name>
<sequence length="395" mass="42335">MRFQPSRLMLPIALSFSLVLVGCKDGQQAQGGPGMPPAPVAVFTATPEDIAITNELPGRIAPTRIAQVRPRVSGIVVERVFQQGTAVNEGDVLYRIDPAPFRVEVERAQATLQRAEATRIQAQQQAERYEQLRARNVASPQQHESAVASLAQADADVASGKAGLAAAQLNLQYTNITAPIRGRTGRALVTEGALVAANGAEPMTIIQQLDPVYADFTQSATDLVRLRRALQAGALEATGQDEARVRLVLDDGSVYPHPGRLLFSEATVDTTTGQVTLRGEFPNPNGDLLPGLYVRVRIEQGVERNAIAVPQQAVQRDNAGRPQVYVVKPDDTTELRTVTSNRVVNGRAVINEGLKAGERVVVDGFQRLRPGAKVNATAWVPPAQTTAAASNTTVQ</sequence>
<evidence type="ECO:0000313" key="8">
    <source>
        <dbReference type="EMBL" id="QCI65912.1"/>
    </source>
</evidence>
<dbReference type="InterPro" id="IPR006143">
    <property type="entry name" value="RND_pump_MFP"/>
</dbReference>
<dbReference type="Pfam" id="PF25967">
    <property type="entry name" value="RND-MFP_C"/>
    <property type="match status" value="1"/>
</dbReference>
<feature type="domain" description="Multidrug resistance protein MdtA-like C-terminal permuted SH3" evidence="7">
    <location>
        <begin position="305"/>
        <end position="367"/>
    </location>
</feature>
<protein>
    <submittedName>
        <fullName evidence="8">Efflux RND transporter periplasmic adaptor subunit</fullName>
    </submittedName>
</protein>
<dbReference type="Gene3D" id="1.10.287.470">
    <property type="entry name" value="Helix hairpin bin"/>
    <property type="match status" value="1"/>
</dbReference>
<proteinExistence type="inferred from homology"/>
<comment type="similarity">
    <text evidence="2">Belongs to the membrane fusion protein (MFP) (TC 8.A.1) family.</text>
</comment>
<dbReference type="InterPro" id="IPR058626">
    <property type="entry name" value="MdtA-like_b-barrel"/>
</dbReference>
<feature type="domain" description="Multidrug resistance protein MdtA-like beta-barrel" evidence="6">
    <location>
        <begin position="211"/>
        <end position="301"/>
    </location>
</feature>
<evidence type="ECO:0000259" key="5">
    <source>
        <dbReference type="Pfam" id="PF25917"/>
    </source>
</evidence>
<evidence type="ECO:0000256" key="3">
    <source>
        <dbReference type="SAM" id="Coils"/>
    </source>
</evidence>
<keyword evidence="3" id="KW-0175">Coiled coil</keyword>
<comment type="subcellular location">
    <subcellularLocation>
        <location evidence="1">Cell envelope</location>
    </subcellularLocation>
</comment>
<evidence type="ECO:0000256" key="2">
    <source>
        <dbReference type="ARBA" id="ARBA00009477"/>
    </source>
</evidence>
<dbReference type="AlphaFoldDB" id="A0A4D7BD54"/>
<evidence type="ECO:0000259" key="6">
    <source>
        <dbReference type="Pfam" id="PF25944"/>
    </source>
</evidence>
<dbReference type="PROSITE" id="PS51257">
    <property type="entry name" value="PROKAR_LIPOPROTEIN"/>
    <property type="match status" value="1"/>
</dbReference>
<evidence type="ECO:0000259" key="7">
    <source>
        <dbReference type="Pfam" id="PF25967"/>
    </source>
</evidence>
<dbReference type="FunFam" id="2.40.420.20:FF:000001">
    <property type="entry name" value="Efflux RND transporter periplasmic adaptor subunit"/>
    <property type="match status" value="1"/>
</dbReference>
<dbReference type="InterPro" id="IPR058627">
    <property type="entry name" value="MdtA-like_C"/>
</dbReference>
<dbReference type="RefSeq" id="WP_136961358.1">
    <property type="nucleotide sequence ID" value="NZ_CP039690.1"/>
</dbReference>
<dbReference type="InterPro" id="IPR058624">
    <property type="entry name" value="MdtA-like_HH"/>
</dbReference>
<keyword evidence="9" id="KW-1185">Reference proteome</keyword>
<dbReference type="Pfam" id="PF25917">
    <property type="entry name" value="BSH_RND"/>
    <property type="match status" value="1"/>
</dbReference>
<dbReference type="GO" id="GO:0022857">
    <property type="term" value="F:transmembrane transporter activity"/>
    <property type="evidence" value="ECO:0007669"/>
    <property type="project" value="InterPro"/>
</dbReference>
<dbReference type="SUPFAM" id="SSF111369">
    <property type="entry name" value="HlyD-like secretion proteins"/>
    <property type="match status" value="1"/>
</dbReference>
<dbReference type="InterPro" id="IPR058625">
    <property type="entry name" value="MdtA-like_BSH"/>
</dbReference>
<dbReference type="PANTHER" id="PTHR30158">
    <property type="entry name" value="ACRA/E-RELATED COMPONENT OF DRUG EFFLUX TRANSPORTER"/>
    <property type="match status" value="1"/>
</dbReference>
<dbReference type="PANTHER" id="PTHR30158:SF3">
    <property type="entry name" value="MULTIDRUG EFFLUX PUMP SUBUNIT ACRA-RELATED"/>
    <property type="match status" value="1"/>
</dbReference>
<dbReference type="Pfam" id="PF25876">
    <property type="entry name" value="HH_MFP_RND"/>
    <property type="match status" value="1"/>
</dbReference>
<organism evidence="8 9">
    <name type="scientific">Phreatobacter stygius</name>
    <dbReference type="NCBI Taxonomy" id="1940610"/>
    <lineage>
        <taxon>Bacteria</taxon>
        <taxon>Pseudomonadati</taxon>
        <taxon>Pseudomonadota</taxon>
        <taxon>Alphaproteobacteria</taxon>
        <taxon>Hyphomicrobiales</taxon>
        <taxon>Phreatobacteraceae</taxon>
        <taxon>Phreatobacter</taxon>
    </lineage>
</organism>
<evidence type="ECO:0000313" key="9">
    <source>
        <dbReference type="Proteomes" id="UP000298781"/>
    </source>
</evidence>
<reference evidence="8 9" key="1">
    <citation type="submission" date="2019-04" db="EMBL/GenBank/DDBJ databases">
        <title>Phreatobacter aquaticus sp. nov.</title>
        <authorList>
            <person name="Choi A."/>
        </authorList>
    </citation>
    <scope>NUCLEOTIDE SEQUENCE [LARGE SCALE GENOMIC DNA]</scope>
    <source>
        <strain evidence="8 9">KCTC 52518</strain>
    </source>
</reference>
<dbReference type="NCBIfam" id="TIGR01730">
    <property type="entry name" value="RND_mfp"/>
    <property type="match status" value="1"/>
</dbReference>